<dbReference type="InterPro" id="IPR002299">
    <property type="entry name" value="Porin_Neis"/>
</dbReference>
<proteinExistence type="predicted"/>
<evidence type="ECO:0000256" key="2">
    <source>
        <dbReference type="ARBA" id="ARBA00011233"/>
    </source>
</evidence>
<dbReference type="InterPro" id="IPR033900">
    <property type="entry name" value="Gram_neg_porin_domain"/>
</dbReference>
<evidence type="ECO:0000256" key="5">
    <source>
        <dbReference type="ARBA" id="ARBA00022692"/>
    </source>
</evidence>
<feature type="domain" description="Porin" evidence="12">
    <location>
        <begin position="9"/>
        <end position="332"/>
    </location>
</feature>
<feature type="chain" id="PRO_5045353914" evidence="11">
    <location>
        <begin position="21"/>
        <end position="369"/>
    </location>
</feature>
<keyword evidence="4" id="KW-1134">Transmembrane beta strand</keyword>
<keyword evidence="6 11" id="KW-0732">Signal</keyword>
<dbReference type="CDD" id="cd00342">
    <property type="entry name" value="gram_neg_porins"/>
    <property type="match status" value="1"/>
</dbReference>
<feature type="signal peptide" evidence="11">
    <location>
        <begin position="1"/>
        <end position="20"/>
    </location>
</feature>
<keyword evidence="10" id="KW-0998">Cell outer membrane</keyword>
<dbReference type="PRINTS" id="PR00184">
    <property type="entry name" value="NEISSPPORIN"/>
</dbReference>
<evidence type="ECO:0000256" key="1">
    <source>
        <dbReference type="ARBA" id="ARBA00004571"/>
    </source>
</evidence>
<evidence type="ECO:0000256" key="3">
    <source>
        <dbReference type="ARBA" id="ARBA00022448"/>
    </source>
</evidence>
<reference evidence="13 14" key="1">
    <citation type="submission" date="2021-08" db="EMBL/GenBank/DDBJ databases">
        <authorList>
            <person name="Peeters C."/>
        </authorList>
    </citation>
    <scope>NUCLEOTIDE SEQUENCE [LARGE SCALE GENOMIC DNA]</scope>
    <source>
        <strain evidence="13 14">LMG 32289</strain>
    </source>
</reference>
<keyword evidence="7" id="KW-0406">Ion transport</keyword>
<evidence type="ECO:0000256" key="7">
    <source>
        <dbReference type="ARBA" id="ARBA00023065"/>
    </source>
</evidence>
<evidence type="ECO:0000259" key="12">
    <source>
        <dbReference type="Pfam" id="PF13609"/>
    </source>
</evidence>
<keyword evidence="9" id="KW-0472">Membrane</keyword>
<evidence type="ECO:0000256" key="11">
    <source>
        <dbReference type="SAM" id="SignalP"/>
    </source>
</evidence>
<gene>
    <name evidence="13" type="ORF">LMG32289_00054</name>
</gene>
<protein>
    <submittedName>
        <fullName evidence="13">Outer membrane porin protein</fullName>
    </submittedName>
</protein>
<dbReference type="RefSeq" id="WP_223980399.1">
    <property type="nucleotide sequence ID" value="NZ_CAJZAG010000001.1"/>
</dbReference>
<evidence type="ECO:0000256" key="9">
    <source>
        <dbReference type="ARBA" id="ARBA00023136"/>
    </source>
</evidence>
<comment type="subcellular location">
    <subcellularLocation>
        <location evidence="1">Cell outer membrane</location>
        <topology evidence="1">Multi-pass membrane protein</topology>
    </subcellularLocation>
</comment>
<evidence type="ECO:0000256" key="8">
    <source>
        <dbReference type="ARBA" id="ARBA00023114"/>
    </source>
</evidence>
<keyword evidence="8" id="KW-0626">Porin</keyword>
<keyword evidence="3" id="KW-0813">Transport</keyword>
<organism evidence="13 14">
    <name type="scientific">Cupriavidus pampae</name>
    <dbReference type="NCBI Taxonomy" id="659251"/>
    <lineage>
        <taxon>Bacteria</taxon>
        <taxon>Pseudomonadati</taxon>
        <taxon>Pseudomonadota</taxon>
        <taxon>Betaproteobacteria</taxon>
        <taxon>Burkholderiales</taxon>
        <taxon>Burkholderiaceae</taxon>
        <taxon>Cupriavidus</taxon>
    </lineage>
</organism>
<dbReference type="PANTHER" id="PTHR34501">
    <property type="entry name" value="PROTEIN YDDL-RELATED"/>
    <property type="match status" value="1"/>
</dbReference>
<dbReference type="EMBL" id="CAJZAG010000001">
    <property type="protein sequence ID" value="CAG9163519.1"/>
    <property type="molecule type" value="Genomic_DNA"/>
</dbReference>
<evidence type="ECO:0000313" key="13">
    <source>
        <dbReference type="EMBL" id="CAG9163519.1"/>
    </source>
</evidence>
<evidence type="ECO:0000313" key="14">
    <source>
        <dbReference type="Proteomes" id="UP000706525"/>
    </source>
</evidence>
<dbReference type="InterPro" id="IPR050298">
    <property type="entry name" value="Gram-neg_bact_OMP"/>
</dbReference>
<keyword evidence="5" id="KW-0812">Transmembrane</keyword>
<keyword evidence="14" id="KW-1185">Reference proteome</keyword>
<comment type="caution">
    <text evidence="13">The sequence shown here is derived from an EMBL/GenBank/DDBJ whole genome shotgun (WGS) entry which is preliminary data.</text>
</comment>
<comment type="subunit">
    <text evidence="2">Homotrimer.</text>
</comment>
<dbReference type="Gene3D" id="2.40.160.10">
    <property type="entry name" value="Porin"/>
    <property type="match status" value="1"/>
</dbReference>
<accession>A0ABN7XV81</accession>
<dbReference type="Proteomes" id="UP000706525">
    <property type="component" value="Unassembled WGS sequence"/>
</dbReference>
<dbReference type="PANTHER" id="PTHR34501:SF9">
    <property type="entry name" value="MAJOR OUTER MEMBRANE PROTEIN P.IA"/>
    <property type="match status" value="1"/>
</dbReference>
<name>A0ABN7XV81_9BURK</name>
<evidence type="ECO:0000256" key="10">
    <source>
        <dbReference type="ARBA" id="ARBA00023237"/>
    </source>
</evidence>
<dbReference type="Pfam" id="PF13609">
    <property type="entry name" value="Porin_4"/>
    <property type="match status" value="1"/>
</dbReference>
<sequence>MNFKVLPIAAAVMLSTSAFAQSSVTLYGVLDVGVQYRTGLPTAGGKSSLDMTSGGMAGSRWGLRGTEDLGGGLKGVFVLENGFNLDTGTSAQNNRLFGRKAYVGLAGNWGQLTLGRHETPAFDFALQFDPMVLANYSLATQDGAFAGRADNSIKYSANFSGVTVNALYSFGANTGGGGWGEVPGKAKLGAESSLGLGYASGPFAVGVVVDQINVGAPNGTVARIPKSDDMKIRRAALAGSYAVGPVKMYAGYRWAKAYSFATLPGTDGKNSSNLYWLGLGYQITPAFAMTGAAYYQDVRGSGADPWTFVLSADYAFSKRTDAYWNLSYAMNREGSNMGVAATGIGGSGYGTAAIGANQFGTTIGLRHKF</sequence>
<evidence type="ECO:0000256" key="6">
    <source>
        <dbReference type="ARBA" id="ARBA00022729"/>
    </source>
</evidence>
<dbReference type="SUPFAM" id="SSF56935">
    <property type="entry name" value="Porins"/>
    <property type="match status" value="1"/>
</dbReference>
<evidence type="ECO:0000256" key="4">
    <source>
        <dbReference type="ARBA" id="ARBA00022452"/>
    </source>
</evidence>
<dbReference type="InterPro" id="IPR023614">
    <property type="entry name" value="Porin_dom_sf"/>
</dbReference>